<reference evidence="1 2" key="1">
    <citation type="submission" date="2016-09" db="EMBL/GenBank/DDBJ databases">
        <authorList>
            <person name="Capua I."/>
            <person name="De Benedictis P."/>
            <person name="Joannis T."/>
            <person name="Lombin L.H."/>
            <person name="Cattoli G."/>
        </authorList>
    </citation>
    <scope>NUCLEOTIDE SEQUENCE [LARGE SCALE GENOMIC DNA]</scope>
    <source>
        <strain evidence="1 2">GB001</strain>
    </source>
</reference>
<name>A0A1C6Z6I2_HAFAL</name>
<evidence type="ECO:0000313" key="1">
    <source>
        <dbReference type="EMBL" id="SCM54726.1"/>
    </source>
</evidence>
<evidence type="ECO:0000313" key="2">
    <source>
        <dbReference type="Proteomes" id="UP000094844"/>
    </source>
</evidence>
<dbReference type="AlphaFoldDB" id="A0A1C6Z6I2"/>
<protein>
    <submittedName>
        <fullName evidence="1">Uncharacterized protein</fullName>
    </submittedName>
</protein>
<gene>
    <name evidence="1" type="ORF">BN1044_04236</name>
</gene>
<dbReference type="Proteomes" id="UP000094844">
    <property type="component" value="Unassembled WGS sequence"/>
</dbReference>
<accession>A0A1C6Z6I2</accession>
<sequence>MSNFSIANNLGVDKIRSLAEKPLDELTKIQQSISSSGTPFFIHQGEITHLGLPNKNDCIFLVEMGIFLSIESQTTY</sequence>
<organism evidence="1 2">
    <name type="scientific">Hafnia alvei</name>
    <dbReference type="NCBI Taxonomy" id="569"/>
    <lineage>
        <taxon>Bacteria</taxon>
        <taxon>Pseudomonadati</taxon>
        <taxon>Pseudomonadota</taxon>
        <taxon>Gammaproteobacteria</taxon>
        <taxon>Enterobacterales</taxon>
        <taxon>Hafniaceae</taxon>
        <taxon>Hafnia</taxon>
    </lineage>
</organism>
<proteinExistence type="predicted"/>
<dbReference type="RefSeq" id="WP_072310334.1">
    <property type="nucleotide sequence ID" value="NZ_FMIQ01000080.1"/>
</dbReference>
<dbReference type="EMBL" id="FMIQ01000080">
    <property type="protein sequence ID" value="SCM54726.1"/>
    <property type="molecule type" value="Genomic_DNA"/>
</dbReference>